<evidence type="ECO:0000256" key="4">
    <source>
        <dbReference type="ARBA" id="ARBA00023002"/>
    </source>
</evidence>
<keyword evidence="5" id="KW-1133">Transmembrane helix</keyword>
<feature type="transmembrane region" description="Helical" evidence="5">
    <location>
        <begin position="527"/>
        <end position="550"/>
    </location>
</feature>
<name>A0ABR4P611_9HELO</name>
<evidence type="ECO:0000259" key="6">
    <source>
        <dbReference type="Pfam" id="PF01494"/>
    </source>
</evidence>
<dbReference type="EMBL" id="JBFCZG010000009">
    <property type="protein sequence ID" value="KAL3418739.1"/>
    <property type="molecule type" value="Genomic_DNA"/>
</dbReference>
<feature type="domain" description="FAD-binding" evidence="6">
    <location>
        <begin position="4"/>
        <end position="348"/>
    </location>
</feature>
<keyword evidence="5" id="KW-0472">Membrane</keyword>
<dbReference type="Gene3D" id="3.50.50.60">
    <property type="entry name" value="FAD/NAD(P)-binding domain"/>
    <property type="match status" value="1"/>
</dbReference>
<sequence>MGFKVIIVGGSVAGLSLANMLEKFDIDYVLLEAYPQIAPQVGASIGLLPNGLRILDQLGCYERILEVAEDCHYLQGSLRGPGGVVVGSPAGASASLHLEKRVGYLSLFIDRQMLLQVLHDNVKHKEQLLTGKRVTQINLLEDGVEVQSEDGSIFHGDIVVGADGIHSKVRAEMWRHGMEKSPGYFPIDEESQVPVSTRCIFGISKRPARYKHGEQQMVHYKGWTYLVLAAPGDRTYWFLFDGLPETTYGKNSAKYTKDDEATLAKAHFKDQITETTTFGDIYEKKIMSTLVPLEEHVFKRWHFDRIITIGDSAHKIDPMSGQGGNGAIESAALLVNALMEKLKASTGKLSSEQVESALAEVHTHRFERAQRLVREANTLQLTLSQRRPFSGLIMKYLAPLVGPNAFVDVVIPICVEATKIQGIPVPERVLFVPFEDELPVKPLKNAALLTIPWAMTSALFGLFLLATSNNTVAKLLRGYLEPETTAIDGQVLLFMINLVPLLVVWLIEAHRYGNSLSPLSWPIIYSLAYKYLGVQTIMPLFCLSSVLFSTKTITGRHVAPRFAESILPAVILGYIMPTAALLSPIKNIEKAQFLTTYWTATPLLSAIIVKGMASLWTSIRSSKSQTQKTGDSKGSTRNIANRLDESDMAMYQNADIIPLKNALGSALALVSLAQLCFVAGRITPLISDAIISPVTLQSFQQANTIYTLSSLVYSTYTAWNLRTLGFATSLQAIAAGSTSILATYLLGPAIPFAGISFWRESVIVSMSTRVQ</sequence>
<keyword evidence="4" id="KW-0560">Oxidoreductase</keyword>
<comment type="caution">
    <text evidence="7">The sequence shown here is derived from an EMBL/GenBank/DDBJ whole genome shotgun (WGS) entry which is preliminary data.</text>
</comment>
<feature type="transmembrane region" description="Helical" evidence="5">
    <location>
        <begin position="446"/>
        <end position="466"/>
    </location>
</feature>
<accession>A0ABR4P611</accession>
<dbReference type="InterPro" id="IPR002938">
    <property type="entry name" value="FAD-bd"/>
</dbReference>
<dbReference type="Pfam" id="PF01494">
    <property type="entry name" value="FAD_binding_3"/>
    <property type="match status" value="1"/>
</dbReference>
<protein>
    <submittedName>
        <fullName evidence="7">FAD binding domain-containing protein</fullName>
    </submittedName>
</protein>
<feature type="transmembrane region" description="Helical" evidence="5">
    <location>
        <begin position="487"/>
        <end position="507"/>
    </location>
</feature>
<keyword evidence="2" id="KW-0285">Flavoprotein</keyword>
<keyword evidence="3" id="KW-0274">FAD</keyword>
<dbReference type="PANTHER" id="PTHR47356">
    <property type="entry name" value="FAD-DEPENDENT MONOOXYGENASE ASQG-RELATED"/>
    <property type="match status" value="1"/>
</dbReference>
<proteinExistence type="inferred from homology"/>
<evidence type="ECO:0000313" key="7">
    <source>
        <dbReference type="EMBL" id="KAL3418739.1"/>
    </source>
</evidence>
<evidence type="ECO:0000313" key="8">
    <source>
        <dbReference type="Proteomes" id="UP001629113"/>
    </source>
</evidence>
<organism evidence="7 8">
    <name type="scientific">Phlyctema vagabunda</name>
    <dbReference type="NCBI Taxonomy" id="108571"/>
    <lineage>
        <taxon>Eukaryota</taxon>
        <taxon>Fungi</taxon>
        <taxon>Dikarya</taxon>
        <taxon>Ascomycota</taxon>
        <taxon>Pezizomycotina</taxon>
        <taxon>Leotiomycetes</taxon>
        <taxon>Helotiales</taxon>
        <taxon>Dermateaceae</taxon>
        <taxon>Phlyctema</taxon>
    </lineage>
</organism>
<dbReference type="SUPFAM" id="SSF51905">
    <property type="entry name" value="FAD/NAD(P)-binding domain"/>
    <property type="match status" value="1"/>
</dbReference>
<evidence type="ECO:0000256" key="1">
    <source>
        <dbReference type="ARBA" id="ARBA00007992"/>
    </source>
</evidence>
<comment type="similarity">
    <text evidence="1">Belongs to the paxM FAD-dependent monooxygenase family.</text>
</comment>
<dbReference type="InterPro" id="IPR036188">
    <property type="entry name" value="FAD/NAD-bd_sf"/>
</dbReference>
<dbReference type="PRINTS" id="PR00420">
    <property type="entry name" value="RNGMNOXGNASE"/>
</dbReference>
<gene>
    <name evidence="7" type="ORF">PVAG01_10455</name>
</gene>
<feature type="transmembrane region" description="Helical" evidence="5">
    <location>
        <begin position="597"/>
        <end position="619"/>
    </location>
</feature>
<keyword evidence="8" id="KW-1185">Reference proteome</keyword>
<dbReference type="Proteomes" id="UP001629113">
    <property type="component" value="Unassembled WGS sequence"/>
</dbReference>
<keyword evidence="5" id="KW-0812">Transmembrane</keyword>
<evidence type="ECO:0000256" key="2">
    <source>
        <dbReference type="ARBA" id="ARBA00022630"/>
    </source>
</evidence>
<reference evidence="7 8" key="1">
    <citation type="submission" date="2024-06" db="EMBL/GenBank/DDBJ databases">
        <title>Complete genome of Phlyctema vagabunda strain 19-DSS-EL-015.</title>
        <authorList>
            <person name="Fiorenzani C."/>
        </authorList>
    </citation>
    <scope>NUCLEOTIDE SEQUENCE [LARGE SCALE GENOMIC DNA]</scope>
    <source>
        <strain evidence="7 8">19-DSS-EL-015</strain>
    </source>
</reference>
<feature type="transmembrane region" description="Helical" evidence="5">
    <location>
        <begin position="562"/>
        <end position="585"/>
    </location>
</feature>
<evidence type="ECO:0000256" key="3">
    <source>
        <dbReference type="ARBA" id="ARBA00022827"/>
    </source>
</evidence>
<dbReference type="InterPro" id="IPR050562">
    <property type="entry name" value="FAD_mOase_fung"/>
</dbReference>
<dbReference type="PANTHER" id="PTHR47356:SF2">
    <property type="entry name" value="FAD-BINDING DOMAIN-CONTAINING PROTEIN-RELATED"/>
    <property type="match status" value="1"/>
</dbReference>
<evidence type="ECO:0000256" key="5">
    <source>
        <dbReference type="SAM" id="Phobius"/>
    </source>
</evidence>